<feature type="compositionally biased region" description="Pro residues" evidence="6">
    <location>
        <begin position="710"/>
        <end position="720"/>
    </location>
</feature>
<feature type="region of interest" description="Disordered" evidence="6">
    <location>
        <begin position="186"/>
        <end position="243"/>
    </location>
</feature>
<keyword evidence="2" id="KW-0396">Initiation factor</keyword>
<dbReference type="InterPro" id="IPR003891">
    <property type="entry name" value="Initiation_fac_eIF4g_MI"/>
</dbReference>
<feature type="compositionally biased region" description="Polar residues" evidence="6">
    <location>
        <begin position="569"/>
        <end position="592"/>
    </location>
</feature>
<dbReference type="Pfam" id="PF21140">
    <property type="entry name" value="eIF4G1-like_eIF4E-bd"/>
    <property type="match status" value="1"/>
</dbReference>
<evidence type="ECO:0000256" key="1">
    <source>
        <dbReference type="ARBA" id="ARBA00005775"/>
    </source>
</evidence>
<evidence type="ECO:0000313" key="10">
    <source>
        <dbReference type="Proteomes" id="UP000051574"/>
    </source>
</evidence>
<feature type="compositionally biased region" description="Basic and acidic residues" evidence="6">
    <location>
        <begin position="668"/>
        <end position="679"/>
    </location>
</feature>
<dbReference type="OrthoDB" id="514777at2759"/>
<organism evidence="9 10">
    <name type="scientific">Oryctes borbonicus</name>
    <dbReference type="NCBI Taxonomy" id="1629725"/>
    <lineage>
        <taxon>Eukaryota</taxon>
        <taxon>Metazoa</taxon>
        <taxon>Ecdysozoa</taxon>
        <taxon>Arthropoda</taxon>
        <taxon>Hexapoda</taxon>
        <taxon>Insecta</taxon>
        <taxon>Pterygota</taxon>
        <taxon>Neoptera</taxon>
        <taxon>Endopterygota</taxon>
        <taxon>Coleoptera</taxon>
        <taxon>Polyphaga</taxon>
        <taxon>Scarabaeiformia</taxon>
        <taxon>Scarabaeidae</taxon>
        <taxon>Dynastinae</taxon>
        <taxon>Oryctes</taxon>
    </lineage>
</organism>
<feature type="domain" description="W2" evidence="7">
    <location>
        <begin position="921"/>
        <end position="1084"/>
    </location>
</feature>
<dbReference type="EMBL" id="LJIG01022637">
    <property type="protein sequence ID" value="KRT79506.1"/>
    <property type="molecule type" value="Genomic_DNA"/>
</dbReference>
<dbReference type="InterPro" id="IPR016024">
    <property type="entry name" value="ARM-type_fold"/>
</dbReference>
<dbReference type="GO" id="GO:0016281">
    <property type="term" value="C:eukaryotic translation initiation factor 4F complex"/>
    <property type="evidence" value="ECO:0007669"/>
    <property type="project" value="TreeGrafter"/>
</dbReference>
<dbReference type="InterPro" id="IPR049485">
    <property type="entry name" value="eIF4G1-like_eIF4E-bd"/>
</dbReference>
<dbReference type="PANTHER" id="PTHR23253">
    <property type="entry name" value="EUKARYOTIC TRANSLATION INITIATION FACTOR 4 GAMMA"/>
    <property type="match status" value="1"/>
</dbReference>
<dbReference type="SUPFAM" id="SSF48371">
    <property type="entry name" value="ARM repeat"/>
    <property type="match status" value="3"/>
</dbReference>
<dbReference type="AlphaFoldDB" id="A0A0T6AWR9"/>
<dbReference type="Proteomes" id="UP000051574">
    <property type="component" value="Unassembled WGS sequence"/>
</dbReference>
<keyword evidence="10" id="KW-1185">Reference proteome</keyword>
<dbReference type="InterPro" id="IPR003307">
    <property type="entry name" value="W2_domain"/>
</dbReference>
<dbReference type="GO" id="GO:0003743">
    <property type="term" value="F:translation initiation factor activity"/>
    <property type="evidence" value="ECO:0007669"/>
    <property type="project" value="UniProtKB-KW"/>
</dbReference>
<dbReference type="SMART" id="SM00543">
    <property type="entry name" value="MIF4G"/>
    <property type="match status" value="1"/>
</dbReference>
<dbReference type="Pfam" id="PF02854">
    <property type="entry name" value="MIF4G"/>
    <property type="match status" value="1"/>
</dbReference>
<comment type="similarity">
    <text evidence="1">Belongs to the eukaryotic initiation factor 4G family.</text>
</comment>
<dbReference type="Pfam" id="PF02847">
    <property type="entry name" value="MA3"/>
    <property type="match status" value="1"/>
</dbReference>
<sequence length="1087" mass="122548">MRELNMKGANKEGTDMDAFSDNTQPIDTVVVTNTNTTANDTLNTNNLVNVNDSNKRIESNDVQTIKSENKTLPKKVDVTDIVKDVPKPFVAPVEACDETDRIEYDNKIVQAKNEVNTKVNAENESNIIDLRPTLPYKDDQWSPSNTAGKKIYDRDFLLALRNDPKSRKKPDNLLEVVAQEDRGRVGDINRYPLGGKPTDFTPTFSGSNYTGKSMSSQRSTLPKRNSQQGKSGGNTKGNKSSNVIRSISVRGDVKLNESENAWKPARFVTSAVMTDDDKKTQELYKKVRGVLNKLTPQKFDTLLFQVSALTIDTKERLQGVIDLVFEKAVDEPNFSVAYALMCKELALMQVPNNSNKKDGDSVNFRKLLVTRCQMEFEKNSGDENARNAKIKDIEECTDPEKKKELQLLLEEDDRRIRRKSVGNIRFIGELFKQHMLTVNIMNKCLNHLLVNKDEESLECLCKLLSTIGKDLEDKKVDLGSIFHIIREIVDKKHGKVSSRVRFMLQDVIDLRQSKWVPRRQDLNPKTIDQIQKEANDEQLTIQAMNAVPITPRKDDRATPGSTAGKRGARNTSDQEGWSTASSRGRTPFSVQSDKLKNKPPQVDEPLGSSQMFGSWTRGSNIKPTNTQAPSTGNMYAALENMGNDVDKRSTLNYGSKDPYHSKGASLERNFKHSFEDGRGSRSGSQHRPHDSQRSKPVLAPQQNISKNNPPVAPKPRPPPAEQISPEQLDQLERKIKNILEEYLNDYYTVAECDEDIRTSLPPSALPKLVSESYIFVLERSKTARLGTGGLFANLIKRFTLSIDNYCAGLEEVLGQADDLTIDIPKIWDYLAEIIAPIINENAVPLTRLHKSFDIIIKQGHAPKLLDPLFKLVITEKGPNYLHSLWQNSGLSFSDFMESSQVNSFIQENQFEFLLGGNNTVVSQSELTYEQIHKKLLEFFANENSLDDIFRWIEASIGDRAREKQFVRTLATAVFEDSIVKSKLKTENLRKHYSLLIRIIDGHLDYEVECLYALQALINKLEHPQGILLSICGALYEDNVFSHDSFVKWETSDNPAEQEGKGVAVKQLTSFFTQLKEADEETSSTDDA</sequence>
<feature type="compositionally biased region" description="Basic and acidic residues" evidence="6">
    <location>
        <begin position="1"/>
        <end position="14"/>
    </location>
</feature>
<feature type="region of interest" description="Disordered" evidence="6">
    <location>
        <begin position="647"/>
        <end position="725"/>
    </location>
</feature>
<keyword evidence="5" id="KW-0648">Protein biosynthesis</keyword>
<dbReference type="PROSITE" id="PS51366">
    <property type="entry name" value="MI"/>
    <property type="match status" value="1"/>
</dbReference>
<evidence type="ECO:0000259" key="7">
    <source>
        <dbReference type="PROSITE" id="PS51363"/>
    </source>
</evidence>
<dbReference type="GO" id="GO:0006417">
    <property type="term" value="P:regulation of translation"/>
    <property type="evidence" value="ECO:0007669"/>
    <property type="project" value="UniProtKB-KW"/>
</dbReference>
<dbReference type="Pfam" id="PF02020">
    <property type="entry name" value="W2"/>
    <property type="match status" value="1"/>
</dbReference>
<feature type="compositionally biased region" description="Polar residues" evidence="6">
    <location>
        <begin position="607"/>
        <end position="632"/>
    </location>
</feature>
<evidence type="ECO:0000259" key="8">
    <source>
        <dbReference type="PROSITE" id="PS51366"/>
    </source>
</evidence>
<evidence type="ECO:0000256" key="3">
    <source>
        <dbReference type="ARBA" id="ARBA00022553"/>
    </source>
</evidence>
<accession>A0A0T6AWR9</accession>
<dbReference type="FunFam" id="1.25.40.180:FF:000068">
    <property type="entry name" value="Eukaryotic translation initiation factor 4 gamma 1-like Protein"/>
    <property type="match status" value="1"/>
</dbReference>
<name>A0A0T6AWR9_9SCAR</name>
<evidence type="ECO:0000256" key="4">
    <source>
        <dbReference type="ARBA" id="ARBA00022845"/>
    </source>
</evidence>
<protein>
    <submittedName>
        <fullName evidence="9">Uncharacterized protein</fullName>
    </submittedName>
</protein>
<dbReference type="FunFam" id="1.25.40.180:FF:000042">
    <property type="entry name" value="Eukaryotic translation initiation factor 4 gamma"/>
    <property type="match status" value="1"/>
</dbReference>
<dbReference type="SMART" id="SM00544">
    <property type="entry name" value="MA3"/>
    <property type="match status" value="1"/>
</dbReference>
<evidence type="ECO:0000256" key="5">
    <source>
        <dbReference type="ARBA" id="ARBA00022917"/>
    </source>
</evidence>
<comment type="caution">
    <text evidence="9">The sequence shown here is derived from an EMBL/GenBank/DDBJ whole genome shotgun (WGS) entry which is preliminary data.</text>
</comment>
<reference evidence="9 10" key="1">
    <citation type="submission" date="2015-09" db="EMBL/GenBank/DDBJ databases">
        <title>Draft genome of the scarab beetle Oryctes borbonicus.</title>
        <authorList>
            <person name="Meyer J.M."/>
            <person name="Markov G.V."/>
            <person name="Baskaran P."/>
            <person name="Herrmann M."/>
            <person name="Sommer R.J."/>
            <person name="Roedelsperger C."/>
        </authorList>
    </citation>
    <scope>NUCLEOTIDE SEQUENCE [LARGE SCALE GENOMIC DNA]</scope>
    <source>
        <strain evidence="9">OB123</strain>
        <tissue evidence="9">Whole animal</tissue>
    </source>
</reference>
<dbReference type="GO" id="GO:0003729">
    <property type="term" value="F:mRNA binding"/>
    <property type="evidence" value="ECO:0007669"/>
    <property type="project" value="TreeGrafter"/>
</dbReference>
<dbReference type="PROSITE" id="PS51363">
    <property type="entry name" value="W2"/>
    <property type="match status" value="1"/>
</dbReference>
<feature type="compositionally biased region" description="Polar residues" evidence="6">
    <location>
        <begin position="200"/>
        <end position="228"/>
    </location>
</feature>
<dbReference type="PANTHER" id="PTHR23253:SF78">
    <property type="entry name" value="EUKARYOTIC TRANSLATION INITIATION FACTOR 4G1, ISOFORM B-RELATED"/>
    <property type="match status" value="1"/>
</dbReference>
<dbReference type="Gene3D" id="1.25.40.180">
    <property type="match status" value="3"/>
</dbReference>
<evidence type="ECO:0000256" key="6">
    <source>
        <dbReference type="SAM" id="MobiDB-lite"/>
    </source>
</evidence>
<dbReference type="CDD" id="cd11559">
    <property type="entry name" value="W2_eIF4G1_like"/>
    <property type="match status" value="1"/>
</dbReference>
<gene>
    <name evidence="9" type="ORF">AMK59_7397</name>
</gene>
<feature type="region of interest" description="Disordered" evidence="6">
    <location>
        <begin position="1"/>
        <end position="21"/>
    </location>
</feature>
<evidence type="ECO:0000256" key="2">
    <source>
        <dbReference type="ARBA" id="ARBA00022540"/>
    </source>
</evidence>
<feature type="region of interest" description="Disordered" evidence="6">
    <location>
        <begin position="534"/>
        <end position="632"/>
    </location>
</feature>
<keyword evidence="3" id="KW-0597">Phosphoprotein</keyword>
<evidence type="ECO:0000313" key="9">
    <source>
        <dbReference type="EMBL" id="KRT79506.1"/>
    </source>
</evidence>
<keyword evidence="4" id="KW-0810">Translation regulation</keyword>
<feature type="domain" description="MI" evidence="8">
    <location>
        <begin position="730"/>
        <end position="853"/>
    </location>
</feature>
<dbReference type="InterPro" id="IPR003890">
    <property type="entry name" value="MIF4G-like_typ-3"/>
</dbReference>
<dbReference type="SMART" id="SM00515">
    <property type="entry name" value="eIF5C"/>
    <property type="match status" value="1"/>
</dbReference>
<proteinExistence type="inferred from homology"/>